<accession>A0A1W1UAQ0</accession>
<dbReference type="EMBL" id="FWWU01000001">
    <property type="protein sequence ID" value="SMB77881.1"/>
    <property type="molecule type" value="Genomic_DNA"/>
</dbReference>
<feature type="transmembrane region" description="Helical" evidence="1">
    <location>
        <begin position="141"/>
        <end position="161"/>
    </location>
</feature>
<keyword evidence="1" id="KW-1133">Transmembrane helix</keyword>
<dbReference type="AlphaFoldDB" id="A0A1W1UAQ0"/>
<protein>
    <submittedName>
        <fullName evidence="2">Uncharacterized membrane protein YqhA</fullName>
    </submittedName>
</protein>
<dbReference type="Pfam" id="PF03350">
    <property type="entry name" value="UPF0114"/>
    <property type="match status" value="1"/>
</dbReference>
<feature type="transmembrane region" description="Helical" evidence="1">
    <location>
        <begin position="75"/>
        <end position="95"/>
    </location>
</feature>
<name>A0A1W1UAQ0_9DEIO</name>
<proteinExistence type="predicted"/>
<feature type="transmembrane region" description="Helical" evidence="1">
    <location>
        <begin position="21"/>
        <end position="46"/>
    </location>
</feature>
<keyword evidence="1" id="KW-0472">Membrane</keyword>
<sequence length="176" mass="18796">MTPPEPNAVKQADRLVGPFRFVAVLGVLSSITLSTLLFLSAAVRVFRLAAQELNHLGEEESLHTLVLAAVEQADILLIATALLIVGFGLYGLFVNAIANLPHWLRISSVDELKSKLLGVVVVALAVRFFAVAYERSDSSDLLVLGEAIGVVVLALAAFSFAHTAIHGSSHRDGQEE</sequence>
<evidence type="ECO:0000313" key="2">
    <source>
        <dbReference type="EMBL" id="SMB77881.1"/>
    </source>
</evidence>
<dbReference type="RefSeq" id="WP_084045025.1">
    <property type="nucleotide sequence ID" value="NZ_FWWU01000001.1"/>
</dbReference>
<gene>
    <name evidence="2" type="ORF">SAMN00790413_03982</name>
</gene>
<keyword evidence="3" id="KW-1185">Reference proteome</keyword>
<dbReference type="Proteomes" id="UP000192582">
    <property type="component" value="Unassembled WGS sequence"/>
</dbReference>
<evidence type="ECO:0000313" key="3">
    <source>
        <dbReference type="Proteomes" id="UP000192582"/>
    </source>
</evidence>
<reference evidence="2 3" key="1">
    <citation type="submission" date="2017-04" db="EMBL/GenBank/DDBJ databases">
        <authorList>
            <person name="Afonso C.L."/>
            <person name="Miller P.J."/>
            <person name="Scott M.A."/>
            <person name="Spackman E."/>
            <person name="Goraichik I."/>
            <person name="Dimitrov K.M."/>
            <person name="Suarez D.L."/>
            <person name="Swayne D.E."/>
        </authorList>
    </citation>
    <scope>NUCLEOTIDE SEQUENCE [LARGE SCALE GENOMIC DNA]</scope>
    <source>
        <strain evidence="2 3">KR-140</strain>
    </source>
</reference>
<evidence type="ECO:0000256" key="1">
    <source>
        <dbReference type="SAM" id="Phobius"/>
    </source>
</evidence>
<dbReference type="STRING" id="695939.SAMN00790413_03982"/>
<feature type="transmembrane region" description="Helical" evidence="1">
    <location>
        <begin position="116"/>
        <end position="135"/>
    </location>
</feature>
<dbReference type="InterPro" id="IPR005134">
    <property type="entry name" value="UPF0114"/>
</dbReference>
<keyword evidence="1" id="KW-0812">Transmembrane</keyword>
<organism evidence="2 3">
    <name type="scientific">Deinococcus hopiensis KR-140</name>
    <dbReference type="NCBI Taxonomy" id="695939"/>
    <lineage>
        <taxon>Bacteria</taxon>
        <taxon>Thermotogati</taxon>
        <taxon>Deinococcota</taxon>
        <taxon>Deinococci</taxon>
        <taxon>Deinococcales</taxon>
        <taxon>Deinococcaceae</taxon>
        <taxon>Deinococcus</taxon>
    </lineage>
</organism>
<dbReference type="PANTHER" id="PTHR31721:SF4">
    <property type="entry name" value="OS06G0710300 PROTEIN"/>
    <property type="match status" value="1"/>
</dbReference>
<dbReference type="PANTHER" id="PTHR31721">
    <property type="entry name" value="OS06G0710300 PROTEIN"/>
    <property type="match status" value="1"/>
</dbReference>
<dbReference type="PIRSF" id="PIRSF026509">
    <property type="entry name" value="UCP026509"/>
    <property type="match status" value="1"/>
</dbReference>